<keyword evidence="1" id="KW-0862">Zinc</keyword>
<dbReference type="SUPFAM" id="SSF57850">
    <property type="entry name" value="RING/U-box"/>
    <property type="match status" value="1"/>
</dbReference>
<feature type="domain" description="RING-type" evidence="2">
    <location>
        <begin position="54"/>
        <end position="97"/>
    </location>
</feature>
<keyword evidence="1" id="KW-0479">Metal-binding</keyword>
<reference evidence="3" key="1">
    <citation type="submission" date="2024-03" db="EMBL/GenBank/DDBJ databases">
        <title>WGS assembly of Saponaria officinalis var. Norfolk2.</title>
        <authorList>
            <person name="Jenkins J."/>
            <person name="Shu S."/>
            <person name="Grimwood J."/>
            <person name="Barry K."/>
            <person name="Goodstein D."/>
            <person name="Schmutz J."/>
            <person name="Leebens-Mack J."/>
            <person name="Osbourn A."/>
        </authorList>
    </citation>
    <scope>NUCLEOTIDE SEQUENCE [LARGE SCALE GENOMIC DNA]</scope>
    <source>
        <strain evidence="3">JIC</strain>
    </source>
</reference>
<sequence>MTNYLFEGVFDLDGALSMPTMPENLTLDVDLPLTNEEVMTLNFPSVITSKESQCSVCTEEFEESQNSATTQITCGHVYHVHCITAWLCVRNTCPLCRVKVI</sequence>
<evidence type="ECO:0000313" key="4">
    <source>
        <dbReference type="Proteomes" id="UP001443914"/>
    </source>
</evidence>
<protein>
    <recommendedName>
        <fullName evidence="2">RING-type domain-containing protein</fullName>
    </recommendedName>
</protein>
<dbReference type="InterPro" id="IPR051826">
    <property type="entry name" value="E3_ubiquitin-ligase_domain"/>
</dbReference>
<dbReference type="InterPro" id="IPR013083">
    <property type="entry name" value="Znf_RING/FYVE/PHD"/>
</dbReference>
<dbReference type="AlphaFoldDB" id="A0AAW1J3L6"/>
<organism evidence="3 4">
    <name type="scientific">Saponaria officinalis</name>
    <name type="common">Common soapwort</name>
    <name type="synonym">Lychnis saponaria</name>
    <dbReference type="NCBI Taxonomy" id="3572"/>
    <lineage>
        <taxon>Eukaryota</taxon>
        <taxon>Viridiplantae</taxon>
        <taxon>Streptophyta</taxon>
        <taxon>Embryophyta</taxon>
        <taxon>Tracheophyta</taxon>
        <taxon>Spermatophyta</taxon>
        <taxon>Magnoliopsida</taxon>
        <taxon>eudicotyledons</taxon>
        <taxon>Gunneridae</taxon>
        <taxon>Pentapetalae</taxon>
        <taxon>Caryophyllales</taxon>
        <taxon>Caryophyllaceae</taxon>
        <taxon>Caryophylleae</taxon>
        <taxon>Saponaria</taxon>
    </lineage>
</organism>
<dbReference type="Pfam" id="PF13639">
    <property type="entry name" value="zf-RING_2"/>
    <property type="match status" value="1"/>
</dbReference>
<dbReference type="PANTHER" id="PTHR22765">
    <property type="entry name" value="RING FINGER AND PROTEASE ASSOCIATED DOMAIN-CONTAINING"/>
    <property type="match status" value="1"/>
</dbReference>
<dbReference type="GO" id="GO:0006511">
    <property type="term" value="P:ubiquitin-dependent protein catabolic process"/>
    <property type="evidence" value="ECO:0007669"/>
    <property type="project" value="TreeGrafter"/>
</dbReference>
<evidence type="ECO:0000313" key="3">
    <source>
        <dbReference type="EMBL" id="KAK9697602.1"/>
    </source>
</evidence>
<evidence type="ECO:0000259" key="2">
    <source>
        <dbReference type="PROSITE" id="PS50089"/>
    </source>
</evidence>
<keyword evidence="1" id="KW-0863">Zinc-finger</keyword>
<dbReference type="InterPro" id="IPR001841">
    <property type="entry name" value="Znf_RING"/>
</dbReference>
<name>A0AAW1J3L6_SAPOF</name>
<dbReference type="PROSITE" id="PS50089">
    <property type="entry name" value="ZF_RING_2"/>
    <property type="match status" value="1"/>
</dbReference>
<keyword evidence="4" id="KW-1185">Reference proteome</keyword>
<gene>
    <name evidence="3" type="ORF">RND81_08G047900</name>
</gene>
<evidence type="ECO:0000256" key="1">
    <source>
        <dbReference type="PROSITE-ProRule" id="PRU00175"/>
    </source>
</evidence>
<dbReference type="SMART" id="SM00184">
    <property type="entry name" value="RING"/>
    <property type="match status" value="1"/>
</dbReference>
<accession>A0AAW1J3L6</accession>
<proteinExistence type="predicted"/>
<dbReference type="GO" id="GO:0061630">
    <property type="term" value="F:ubiquitin protein ligase activity"/>
    <property type="evidence" value="ECO:0007669"/>
    <property type="project" value="TreeGrafter"/>
</dbReference>
<dbReference type="GO" id="GO:0008270">
    <property type="term" value="F:zinc ion binding"/>
    <property type="evidence" value="ECO:0007669"/>
    <property type="project" value="UniProtKB-KW"/>
</dbReference>
<comment type="caution">
    <text evidence="3">The sequence shown here is derived from an EMBL/GenBank/DDBJ whole genome shotgun (WGS) entry which is preliminary data.</text>
</comment>
<dbReference type="Proteomes" id="UP001443914">
    <property type="component" value="Unassembled WGS sequence"/>
</dbReference>
<dbReference type="EMBL" id="JBDFQZ010000008">
    <property type="protein sequence ID" value="KAK9697602.1"/>
    <property type="molecule type" value="Genomic_DNA"/>
</dbReference>
<dbReference type="Gene3D" id="3.30.40.10">
    <property type="entry name" value="Zinc/RING finger domain, C3HC4 (zinc finger)"/>
    <property type="match status" value="1"/>
</dbReference>
<dbReference type="PANTHER" id="PTHR22765:SF434">
    <property type="entry name" value="GB|AAD18119.1-RELATED"/>
    <property type="match status" value="1"/>
</dbReference>